<evidence type="ECO:0000256" key="1">
    <source>
        <dbReference type="SAM" id="SignalP"/>
    </source>
</evidence>
<dbReference type="EMBL" id="JAPJDZ010000041">
    <property type="protein sequence ID" value="MDP5137207.1"/>
    <property type="molecule type" value="Genomic_DNA"/>
</dbReference>
<keyword evidence="1" id="KW-0732">Signal</keyword>
<dbReference type="InterPro" id="IPR014549">
    <property type="entry name" value="FlgO"/>
</dbReference>
<keyword evidence="4" id="KW-1185">Reference proteome</keyword>
<feature type="domain" description="FlgO" evidence="2">
    <location>
        <begin position="45"/>
        <end position="182"/>
    </location>
</feature>
<protein>
    <submittedName>
        <fullName evidence="3">FlgO family outer membrane protein</fullName>
    </submittedName>
</protein>
<dbReference type="InterPro" id="IPR041215">
    <property type="entry name" value="FlgO_dom"/>
</dbReference>
<dbReference type="PIRSF" id="PIRSF028688">
    <property type="entry name" value="UCP_imp_028688"/>
    <property type="match status" value="1"/>
</dbReference>
<organism evidence="3 4">
    <name type="scientific">Rheinheimera baltica</name>
    <dbReference type="NCBI Taxonomy" id="67576"/>
    <lineage>
        <taxon>Bacteria</taxon>
        <taxon>Pseudomonadati</taxon>
        <taxon>Pseudomonadota</taxon>
        <taxon>Gammaproteobacteria</taxon>
        <taxon>Chromatiales</taxon>
        <taxon>Chromatiaceae</taxon>
        <taxon>Rheinheimera</taxon>
    </lineage>
</organism>
<comment type="caution">
    <text evidence="3">The sequence shown here is derived from an EMBL/GenBank/DDBJ whole genome shotgun (WGS) entry which is preliminary data.</text>
</comment>
<dbReference type="Pfam" id="PF17680">
    <property type="entry name" value="FlgO"/>
    <property type="match status" value="1"/>
</dbReference>
<proteinExistence type="predicted"/>
<evidence type="ECO:0000313" key="4">
    <source>
        <dbReference type="Proteomes" id="UP001231109"/>
    </source>
</evidence>
<feature type="chain" id="PRO_5047532396" evidence="1">
    <location>
        <begin position="21"/>
        <end position="206"/>
    </location>
</feature>
<dbReference type="RefSeq" id="WP_027671975.1">
    <property type="nucleotide sequence ID" value="NZ_JAPJDY010000005.1"/>
</dbReference>
<reference evidence="3 4" key="1">
    <citation type="submission" date="2022-11" db="EMBL/GenBank/DDBJ databases">
        <title>Viruses from the air-sea interface of a natural surface slick.</title>
        <authorList>
            <person name="Rahlff J."/>
            <person name="Holmfeldt K."/>
        </authorList>
    </citation>
    <scope>NUCLEOTIDE SEQUENCE [LARGE SCALE GENOMIC DNA]</scope>
    <source>
        <strain evidence="3 4">SMS4</strain>
    </source>
</reference>
<dbReference type="Proteomes" id="UP001231109">
    <property type="component" value="Unassembled WGS sequence"/>
</dbReference>
<feature type="signal peptide" evidence="1">
    <location>
        <begin position="1"/>
        <end position="20"/>
    </location>
</feature>
<sequence length="206" mass="22745">MQLLTPFVIALLLCACSANQAPLASNPRSVTAELSDYPLEFYTDRLAAGLLQNMPKVDFANKLGPIVAVTSFLPIEKLSLNETDADEVQLANQLAESMLTYAVNHGVNAVDFRLRKQVLLLPNHEQALTRNLDGIKLHSSADAVLTGTYLIKEDGLMVNARLIDVQSNKVLAAVTDYIPINVFWSDQQVMKRGNHLYRHSVTGEKK</sequence>
<gene>
    <name evidence="3" type="ORF">ORJ04_14730</name>
</gene>
<accession>A0ABT9I1E9</accession>
<evidence type="ECO:0000313" key="3">
    <source>
        <dbReference type="EMBL" id="MDP5137207.1"/>
    </source>
</evidence>
<name>A0ABT9I1E9_9GAMM</name>
<evidence type="ECO:0000259" key="2">
    <source>
        <dbReference type="Pfam" id="PF17680"/>
    </source>
</evidence>